<name>A0A9E6MJJ6_9RICK</name>
<feature type="domain" description="DUF2383" evidence="1">
    <location>
        <begin position="12"/>
        <end position="113"/>
    </location>
</feature>
<keyword evidence="3" id="KW-1185">Reference proteome</keyword>
<dbReference type="RefSeq" id="WP_202069428.1">
    <property type="nucleotide sequence ID" value="NZ_CP060138.2"/>
</dbReference>
<organism evidence="2 3">
    <name type="scientific">Rickettsia tillamookensis</name>
    <dbReference type="NCBI Taxonomy" id="2761623"/>
    <lineage>
        <taxon>Bacteria</taxon>
        <taxon>Pseudomonadati</taxon>
        <taxon>Pseudomonadota</taxon>
        <taxon>Alphaproteobacteria</taxon>
        <taxon>Rickettsiales</taxon>
        <taxon>Rickettsiaceae</taxon>
        <taxon>Rickettsieae</taxon>
        <taxon>Rickettsia</taxon>
        <taxon>spotted fever group</taxon>
    </lineage>
</organism>
<evidence type="ECO:0000313" key="2">
    <source>
        <dbReference type="EMBL" id="QQV75712.1"/>
    </source>
</evidence>
<dbReference type="InterPro" id="IPR012347">
    <property type="entry name" value="Ferritin-like"/>
</dbReference>
<reference evidence="2 3" key="1">
    <citation type="journal article" date="2021" name="Int. J. Syst. Evol. Microbiol.">
        <title>Characterization of a novel transitional group Rickettsia species (Rickettsia tillamookensis sp. nov.) from the western black-legged tick, Ixodes pacificus.</title>
        <authorList>
            <person name="Gauthier D.T."/>
            <person name="Karpathy S.E."/>
            <person name="Grizzard S.L."/>
            <person name="Batra D."/>
            <person name="Rowe L.A."/>
            <person name="Paddock C.D."/>
        </authorList>
    </citation>
    <scope>NUCLEOTIDE SEQUENCE [LARGE SCALE GENOMIC DNA]</scope>
    <source>
        <strain evidence="2 3">Tillamook 23</strain>
    </source>
</reference>
<evidence type="ECO:0000259" key="1">
    <source>
        <dbReference type="Pfam" id="PF09537"/>
    </source>
</evidence>
<dbReference type="EMBL" id="CP060138">
    <property type="protein sequence ID" value="QQV75712.1"/>
    <property type="molecule type" value="Genomic_DNA"/>
</dbReference>
<protein>
    <recommendedName>
        <fullName evidence="1">DUF2383 domain-containing protein</fullName>
    </recommendedName>
</protein>
<dbReference type="SUPFAM" id="SSF47240">
    <property type="entry name" value="Ferritin-like"/>
    <property type="match status" value="1"/>
</dbReference>
<accession>A0A9E6MJJ6</accession>
<dbReference type="InterPro" id="IPR009078">
    <property type="entry name" value="Ferritin-like_SF"/>
</dbReference>
<sequence>MTTLVGTQNNFADAIRELIELDYDAIEAYKTAINRITNEDYKKQLDTFKTDHERHVKELNELLSKHNEKTIKGPSSKQWLTKGKVILADLVDDKAILYAMHTNEEDTNTAYERLNEHNNKWHDASKTLKQGLLDEQKHKKWIEKQLEE</sequence>
<proteinExistence type="predicted"/>
<dbReference type="InterPro" id="IPR019052">
    <property type="entry name" value="DUF2383"/>
</dbReference>
<dbReference type="CDD" id="cd00657">
    <property type="entry name" value="Ferritin_like"/>
    <property type="match status" value="1"/>
</dbReference>
<dbReference type="Pfam" id="PF09537">
    <property type="entry name" value="DUF2383"/>
    <property type="match status" value="1"/>
</dbReference>
<dbReference type="Gene3D" id="1.20.1260.10">
    <property type="match status" value="1"/>
</dbReference>
<dbReference type="Proteomes" id="UP000595296">
    <property type="component" value="Chromosome"/>
</dbReference>
<gene>
    <name evidence="2" type="ORF">H6P87_01276</name>
</gene>
<evidence type="ECO:0000313" key="3">
    <source>
        <dbReference type="Proteomes" id="UP000595296"/>
    </source>
</evidence>